<evidence type="ECO:0000259" key="1">
    <source>
        <dbReference type="Pfam" id="PF01926"/>
    </source>
</evidence>
<gene>
    <name evidence="2" type="ORF">INT45_002377</name>
</gene>
<keyword evidence="3" id="KW-1185">Reference proteome</keyword>
<dbReference type="InterPro" id="IPR027417">
    <property type="entry name" value="P-loop_NTPase"/>
</dbReference>
<reference evidence="2 3" key="1">
    <citation type="submission" date="2020-12" db="EMBL/GenBank/DDBJ databases">
        <title>Metabolic potential, ecology and presence of endohyphal bacteria is reflected in genomic diversity of Mucoromycotina.</title>
        <authorList>
            <person name="Muszewska A."/>
            <person name="Okrasinska A."/>
            <person name="Steczkiewicz K."/>
            <person name="Drgas O."/>
            <person name="Orlowska M."/>
            <person name="Perlinska-Lenart U."/>
            <person name="Aleksandrzak-Piekarczyk T."/>
            <person name="Szatraj K."/>
            <person name="Zielenkiewicz U."/>
            <person name="Pilsyk S."/>
            <person name="Malc E."/>
            <person name="Mieczkowski P."/>
            <person name="Kruszewska J.S."/>
            <person name="Biernat P."/>
            <person name="Pawlowska J."/>
        </authorList>
    </citation>
    <scope>NUCLEOTIDE SEQUENCE [LARGE SCALE GENOMIC DNA]</scope>
    <source>
        <strain evidence="2 3">CBS 142.35</strain>
    </source>
</reference>
<dbReference type="GO" id="GO:0005739">
    <property type="term" value="C:mitochondrion"/>
    <property type="evidence" value="ECO:0007669"/>
    <property type="project" value="TreeGrafter"/>
</dbReference>
<proteinExistence type="predicted"/>
<comment type="caution">
    <text evidence="2">The sequence shown here is derived from an EMBL/GenBank/DDBJ whole genome shotgun (WGS) entry which is preliminary data.</text>
</comment>
<dbReference type="GO" id="GO:0005525">
    <property type="term" value="F:GTP binding"/>
    <property type="evidence" value="ECO:0007669"/>
    <property type="project" value="InterPro"/>
</dbReference>
<dbReference type="PANTHER" id="PTHR46434:SF1">
    <property type="entry name" value="GENETIC INTERACTOR OF PROHIBITINS 3, MITOCHONDRIAL"/>
    <property type="match status" value="1"/>
</dbReference>
<dbReference type="EMBL" id="JAEPRB010000334">
    <property type="protein sequence ID" value="KAG2217040.1"/>
    <property type="molecule type" value="Genomic_DNA"/>
</dbReference>
<sequence>MKRTITPLTKLRVVQPILRQSLCCSHTALKRQYNTFSLINRYYGQQSTFLTSTTITTKRRSLSTTTTQTTSQTTLPEGDCSGCGAPFQIDDPNKPGYYVKRKTNDTENVNIDRRRKRSNHSMNDAEFQAAVNALDPELRALLEQGDEQITSTTSLSKQESMDENDIKQEEQIIDNDNVINQEKAKPKEICQRCYSLKHYNHITTETSPEFLRATQQYGSLEFLKTKRNPLIVLVLDITDLPFSLSSQLSKLVQENPTARIMIAANKVDMIPQRARRHEQRIRDWIIQHLKQQGFPTQQIHNVSLVSAKKGWGVLGLLRRLDEARLPTDDIYLVGSTNVGKSALVNNILAQRASKEKRLQYQITSSVVPGTTMGTLKIPLHALHMGSSQSGRRLLERDHYLIDTPGVVNDQQLIHLMPFEEQKKLLRHTEYKPITFSLKPGRSLLLDSFVRIDVVEATEPVLFTLFTPMIPHLTKTLKLVDKENDSALEPISQLLSVQGIHKSRACIDLAFASLGWIAVAGLFDKAKFRIWLPNNVNPTEAFAIREPAMLPFEYQGVIRKFFGSGDRAKK</sequence>
<name>A0A8H7VE33_9FUNG</name>
<evidence type="ECO:0000313" key="3">
    <source>
        <dbReference type="Proteomes" id="UP000646827"/>
    </source>
</evidence>
<dbReference type="SUPFAM" id="SSF52540">
    <property type="entry name" value="P-loop containing nucleoside triphosphate hydrolases"/>
    <property type="match status" value="1"/>
</dbReference>
<accession>A0A8H7VE33</accession>
<dbReference type="CDD" id="cd01855">
    <property type="entry name" value="YqeH"/>
    <property type="match status" value="1"/>
</dbReference>
<evidence type="ECO:0000313" key="2">
    <source>
        <dbReference type="EMBL" id="KAG2217040.1"/>
    </source>
</evidence>
<dbReference type="PANTHER" id="PTHR46434">
    <property type="entry name" value="GENETIC INTERACTOR OF PROHIBITINS 3, MITOCHONDRIAL"/>
    <property type="match status" value="1"/>
</dbReference>
<feature type="domain" description="G" evidence="1">
    <location>
        <begin position="330"/>
        <end position="409"/>
    </location>
</feature>
<dbReference type="Gene3D" id="3.40.50.300">
    <property type="entry name" value="P-loop containing nucleotide triphosphate hydrolases"/>
    <property type="match status" value="1"/>
</dbReference>
<dbReference type="OrthoDB" id="1696305at2759"/>
<organism evidence="2 3">
    <name type="scientific">Circinella minor</name>
    <dbReference type="NCBI Taxonomy" id="1195481"/>
    <lineage>
        <taxon>Eukaryota</taxon>
        <taxon>Fungi</taxon>
        <taxon>Fungi incertae sedis</taxon>
        <taxon>Mucoromycota</taxon>
        <taxon>Mucoromycotina</taxon>
        <taxon>Mucoromycetes</taxon>
        <taxon>Mucorales</taxon>
        <taxon>Lichtheimiaceae</taxon>
        <taxon>Circinella</taxon>
    </lineage>
</organism>
<protein>
    <recommendedName>
        <fullName evidence="1">G domain-containing protein</fullName>
    </recommendedName>
</protein>
<dbReference type="InterPro" id="IPR050896">
    <property type="entry name" value="Mito_lipid_metab_GTPase"/>
</dbReference>
<dbReference type="InterPro" id="IPR006073">
    <property type="entry name" value="GTP-bd"/>
</dbReference>
<dbReference type="Pfam" id="PF01926">
    <property type="entry name" value="MMR_HSR1"/>
    <property type="match status" value="1"/>
</dbReference>
<dbReference type="AlphaFoldDB" id="A0A8H7VE33"/>
<dbReference type="Proteomes" id="UP000646827">
    <property type="component" value="Unassembled WGS sequence"/>
</dbReference>